<name>A0A560GZV8_9PROT</name>
<evidence type="ECO:0000313" key="1">
    <source>
        <dbReference type="EMBL" id="TWB39576.1"/>
    </source>
</evidence>
<sequence>MPDAAKTPFPPMDWATNAPLGTLLSENAAWMDDIHHVYGRVTHGSLAFFQELARFWEQRMHEDREACAEFLTCRTPQDLQTVGQRFALKASQDYAEGISRLLQVSIGALGDVPASKGTADGGAVASAGRPRRVA</sequence>
<evidence type="ECO:0008006" key="3">
    <source>
        <dbReference type="Google" id="ProtNLM"/>
    </source>
</evidence>
<gene>
    <name evidence="1" type="ORF">FBZ90_11040</name>
</gene>
<keyword evidence="2" id="KW-1185">Reference proteome</keyword>
<dbReference type="OrthoDB" id="7359395at2"/>
<protein>
    <recommendedName>
        <fullName evidence="3">Phasin protein</fullName>
    </recommendedName>
</protein>
<dbReference type="Proteomes" id="UP000315751">
    <property type="component" value="Unassembled WGS sequence"/>
</dbReference>
<reference evidence="1 2" key="1">
    <citation type="submission" date="2019-06" db="EMBL/GenBank/DDBJ databases">
        <title>Genomic Encyclopedia of Type Strains, Phase IV (KMG-V): Genome sequencing to study the core and pangenomes of soil and plant-associated prokaryotes.</title>
        <authorList>
            <person name="Whitman W."/>
        </authorList>
    </citation>
    <scope>NUCLEOTIDE SEQUENCE [LARGE SCALE GENOMIC DNA]</scope>
    <source>
        <strain evidence="1 2">BR 11622</strain>
    </source>
</reference>
<dbReference type="RefSeq" id="WP_145733953.1">
    <property type="nucleotide sequence ID" value="NZ_VITR01000010.1"/>
</dbReference>
<proteinExistence type="predicted"/>
<organism evidence="1 2">
    <name type="scientific">Nitrospirillum amazonense</name>
    <dbReference type="NCBI Taxonomy" id="28077"/>
    <lineage>
        <taxon>Bacteria</taxon>
        <taxon>Pseudomonadati</taxon>
        <taxon>Pseudomonadota</taxon>
        <taxon>Alphaproteobacteria</taxon>
        <taxon>Rhodospirillales</taxon>
        <taxon>Azospirillaceae</taxon>
        <taxon>Nitrospirillum</taxon>
    </lineage>
</organism>
<comment type="caution">
    <text evidence="1">The sequence shown here is derived from an EMBL/GenBank/DDBJ whole genome shotgun (WGS) entry which is preliminary data.</text>
</comment>
<accession>A0A560GZV8</accession>
<dbReference type="AlphaFoldDB" id="A0A560GZV8"/>
<evidence type="ECO:0000313" key="2">
    <source>
        <dbReference type="Proteomes" id="UP000315751"/>
    </source>
</evidence>
<dbReference type="EMBL" id="VITR01000010">
    <property type="protein sequence ID" value="TWB39576.1"/>
    <property type="molecule type" value="Genomic_DNA"/>
</dbReference>